<dbReference type="InterPro" id="IPR044492">
    <property type="entry name" value="P_typ_ATPase_HD_dom"/>
</dbReference>
<accession>L9UB97</accession>
<dbReference type="InterPro" id="IPR004014">
    <property type="entry name" value="ATPase_P-typ_cation-transptr_N"/>
</dbReference>
<evidence type="ECO:0000313" key="15">
    <source>
        <dbReference type="Proteomes" id="UP000011651"/>
    </source>
</evidence>
<evidence type="ECO:0000256" key="10">
    <source>
        <dbReference type="ARBA" id="ARBA00022989"/>
    </source>
</evidence>
<dbReference type="GO" id="GO:0005524">
    <property type="term" value="F:ATP binding"/>
    <property type="evidence" value="ECO:0007669"/>
    <property type="project" value="UniProtKB-KW"/>
</dbReference>
<dbReference type="Pfam" id="PF00122">
    <property type="entry name" value="E1-E2_ATPase"/>
    <property type="match status" value="1"/>
</dbReference>
<evidence type="ECO:0000256" key="2">
    <source>
        <dbReference type="ARBA" id="ARBA00005675"/>
    </source>
</evidence>
<sequence>MLIPFEYVCQGDRMETPTVKRDTVSPLVSPPSDAHTKRSEDVLAALGTSTAGLAVGDAKQRLVIFGSNRLPKVAGRHPLFRLLAQFHNALIYFLLAAALAASLLGHFVDSAVIAAVVLVNALVGFIQEGKAEKALSAIHNLIAPHAYLVREGRRVKVPVEEIVLGDIVSLEPGDRVPADLRLIRTSALRIEEAILTGESVAAEKRETPAPKDAALGDRHSMAYSGTLVATGQAMGVVVATGGATEIGRISALLREVQPLTTPLLRQINHFGVWFTWITLAVAVLLFAFAVLVRGYAWPDALIAVVALAVGAIPEGLPAVITITLAIGVQRMARRHAAIRQLPAVETLGATSVICSDKTGTLTRNEMTVRRLEVPHGRYTVTGSGYVPEGRLEAASTDDAAADKQRLESGCLVLSGVLCNDAQLNQENGAWHVMGDPMEGALVALAIKAGLEPELTRHEWPRIDEIPFDANHRFMATLHRHSSGDGRIFVKGAPDELMQRCVAQIDGEGTASLDQDAWGAKVANAASQGERVLGFAVKAVAPGADKLAFSDLDGLVFIGLIGFIDPPREEAVAAIKECHSAGIAVKMITGDHAETAAAIARQLGFGEDPHVLTGRELDGISDADLPAIVNETSVFARTNPEHKLRIVRALQSTGAIVAMTGDGVNDAPSLKQANVGVGMGHKGTDAAKEASQMVLLDDNFASIVAAVNEGRVVYDNIRKVTAWTLPTNGGEVLAVIAAILFNFSMPMSAVQILWINLVTAGTLGLALAFEPAEPNVMQRRPRPANQGLLTPFLIWRVALVSFLFLAAVLGVFFYSLGRGDELPMARTLVVNLIVVLEIFYLFNVRYLHYTSFSWQGLLGTPAVLSAVAVVIVAQAMFTYWPAMQALFDTQPLTFLDGVLVISIGMVMMTILELEKIVMRRTGWLNQ</sequence>
<dbReference type="SUPFAM" id="SSF56784">
    <property type="entry name" value="HAD-like"/>
    <property type="match status" value="1"/>
</dbReference>
<dbReference type="InterPro" id="IPR018303">
    <property type="entry name" value="ATPase_P-typ_P_site"/>
</dbReference>
<dbReference type="PANTHER" id="PTHR43294:SF21">
    <property type="entry name" value="CATION TRANSPORTING ATPASE"/>
    <property type="match status" value="1"/>
</dbReference>
<evidence type="ECO:0000256" key="12">
    <source>
        <dbReference type="SAM" id="Phobius"/>
    </source>
</evidence>
<dbReference type="AlphaFoldDB" id="L9UB97"/>
<dbReference type="GO" id="GO:0030007">
    <property type="term" value="P:intracellular potassium ion homeostasis"/>
    <property type="evidence" value="ECO:0007669"/>
    <property type="project" value="TreeGrafter"/>
</dbReference>
<dbReference type="Gene3D" id="2.70.150.10">
    <property type="entry name" value="Calcium-transporting ATPase, cytoplasmic transduction domain A"/>
    <property type="match status" value="1"/>
</dbReference>
<keyword evidence="8" id="KW-0460">Magnesium</keyword>
<protein>
    <submittedName>
        <fullName evidence="14">ATPase, P-type, transmembrane domain</fullName>
    </submittedName>
</protein>
<dbReference type="PROSITE" id="PS00154">
    <property type="entry name" value="ATPASE_E1_E2"/>
    <property type="match status" value="1"/>
</dbReference>
<dbReference type="EMBL" id="AOPO01000002">
    <property type="protein sequence ID" value="ELY22230.1"/>
    <property type="molecule type" value="Genomic_DNA"/>
</dbReference>
<dbReference type="InterPro" id="IPR050510">
    <property type="entry name" value="Cation_transp_ATPase_P-type"/>
</dbReference>
<dbReference type="GO" id="GO:0006883">
    <property type="term" value="P:intracellular sodium ion homeostasis"/>
    <property type="evidence" value="ECO:0007669"/>
    <property type="project" value="TreeGrafter"/>
</dbReference>
<dbReference type="SUPFAM" id="SSF81653">
    <property type="entry name" value="Calcium ATPase, transduction domain A"/>
    <property type="match status" value="1"/>
</dbReference>
<dbReference type="FunFam" id="3.40.50.1000:FF:000028">
    <property type="entry name" value="Calcium-transporting P-type ATPase, putative"/>
    <property type="match status" value="1"/>
</dbReference>
<evidence type="ECO:0000256" key="1">
    <source>
        <dbReference type="ARBA" id="ARBA00004651"/>
    </source>
</evidence>
<evidence type="ECO:0000256" key="9">
    <source>
        <dbReference type="ARBA" id="ARBA00022967"/>
    </source>
</evidence>
<feature type="transmembrane region" description="Helical" evidence="12">
    <location>
        <begin position="719"/>
        <end position="740"/>
    </location>
</feature>
<comment type="subcellular location">
    <subcellularLocation>
        <location evidence="1">Cell membrane</location>
        <topology evidence="1">Multi-pass membrane protein</topology>
    </subcellularLocation>
</comment>
<dbReference type="PATRIC" id="fig|1204738.3.peg.1189"/>
<dbReference type="Pfam" id="PF00690">
    <property type="entry name" value="Cation_ATPase_N"/>
    <property type="match status" value="1"/>
</dbReference>
<dbReference type="InterPro" id="IPR006068">
    <property type="entry name" value="ATPase_P-typ_cation-transptr_C"/>
</dbReference>
<keyword evidence="6" id="KW-0547">Nucleotide-binding</keyword>
<dbReference type="GO" id="GO:0036376">
    <property type="term" value="P:sodium ion export across plasma membrane"/>
    <property type="evidence" value="ECO:0007669"/>
    <property type="project" value="TreeGrafter"/>
</dbReference>
<dbReference type="SFLD" id="SFLDG00002">
    <property type="entry name" value="C1.7:_P-type_atpase_like"/>
    <property type="match status" value="1"/>
</dbReference>
<evidence type="ECO:0000256" key="11">
    <source>
        <dbReference type="ARBA" id="ARBA00023136"/>
    </source>
</evidence>
<dbReference type="InterPro" id="IPR008250">
    <property type="entry name" value="ATPase_P-typ_transduc_dom_A_sf"/>
</dbReference>
<keyword evidence="10 12" id="KW-1133">Transmembrane helix</keyword>
<dbReference type="Gene3D" id="3.40.50.1000">
    <property type="entry name" value="HAD superfamily/HAD-like"/>
    <property type="match status" value="1"/>
</dbReference>
<dbReference type="SUPFAM" id="SSF81660">
    <property type="entry name" value="Metal cation-transporting ATPase, ATP-binding domain N"/>
    <property type="match status" value="1"/>
</dbReference>
<keyword evidence="11 12" id="KW-0472">Membrane</keyword>
<evidence type="ECO:0000256" key="7">
    <source>
        <dbReference type="ARBA" id="ARBA00022840"/>
    </source>
</evidence>
<dbReference type="InterPro" id="IPR036412">
    <property type="entry name" value="HAD-like_sf"/>
</dbReference>
<keyword evidence="7" id="KW-0067">ATP-binding</keyword>
<dbReference type="Pfam" id="PF13246">
    <property type="entry name" value="Cation_ATPase"/>
    <property type="match status" value="1"/>
</dbReference>
<dbReference type="Proteomes" id="UP000011651">
    <property type="component" value="Unassembled WGS sequence"/>
</dbReference>
<evidence type="ECO:0000256" key="6">
    <source>
        <dbReference type="ARBA" id="ARBA00022741"/>
    </source>
</evidence>
<feature type="domain" description="Cation-transporting P-type ATPase N-terminal" evidence="13">
    <location>
        <begin position="33"/>
        <end position="106"/>
    </location>
</feature>
<dbReference type="GO" id="GO:0005886">
    <property type="term" value="C:plasma membrane"/>
    <property type="evidence" value="ECO:0007669"/>
    <property type="project" value="UniProtKB-SubCell"/>
</dbReference>
<keyword evidence="4" id="KW-0597">Phosphoprotein</keyword>
<dbReference type="FunFam" id="3.40.50.1000:FF:000001">
    <property type="entry name" value="Phospholipid-transporting ATPase IC"/>
    <property type="match status" value="1"/>
</dbReference>
<comment type="similarity">
    <text evidence="2">Belongs to the cation transport ATPase (P-type) (TC 3.A.3) family. Type IIA subfamily.</text>
</comment>
<evidence type="ECO:0000256" key="8">
    <source>
        <dbReference type="ARBA" id="ARBA00022842"/>
    </source>
</evidence>
<feature type="transmembrane region" description="Helical" evidence="12">
    <location>
        <begin position="891"/>
        <end position="910"/>
    </location>
</feature>
<dbReference type="SFLD" id="SFLDS00003">
    <property type="entry name" value="Haloacid_Dehalogenase"/>
    <property type="match status" value="1"/>
</dbReference>
<feature type="transmembrane region" description="Helical" evidence="12">
    <location>
        <begin position="273"/>
        <end position="295"/>
    </location>
</feature>
<keyword evidence="3" id="KW-1003">Cell membrane</keyword>
<name>L9UB97_9GAMM</name>
<feature type="transmembrane region" description="Helical" evidence="12">
    <location>
        <begin position="752"/>
        <end position="771"/>
    </location>
</feature>
<dbReference type="GO" id="GO:0005391">
    <property type="term" value="F:P-type sodium:potassium-exchanging transporter activity"/>
    <property type="evidence" value="ECO:0007669"/>
    <property type="project" value="TreeGrafter"/>
</dbReference>
<evidence type="ECO:0000313" key="14">
    <source>
        <dbReference type="EMBL" id="ELY22230.1"/>
    </source>
</evidence>
<dbReference type="InterPro" id="IPR023299">
    <property type="entry name" value="ATPase_P-typ_cyto_dom_N"/>
</dbReference>
<feature type="transmembrane region" description="Helical" evidence="12">
    <location>
        <begin position="301"/>
        <end position="326"/>
    </location>
</feature>
<dbReference type="Gene3D" id="1.20.1110.10">
    <property type="entry name" value="Calcium-transporting ATPase, transmembrane domain"/>
    <property type="match status" value="1"/>
</dbReference>
<dbReference type="Pfam" id="PF00689">
    <property type="entry name" value="Cation_ATPase_C"/>
    <property type="match status" value="1"/>
</dbReference>
<dbReference type="InterPro" id="IPR023214">
    <property type="entry name" value="HAD_sf"/>
</dbReference>
<evidence type="ECO:0000256" key="5">
    <source>
        <dbReference type="ARBA" id="ARBA00022692"/>
    </source>
</evidence>
<dbReference type="SUPFAM" id="SSF81665">
    <property type="entry name" value="Calcium ATPase, transmembrane domain M"/>
    <property type="match status" value="1"/>
</dbReference>
<dbReference type="CDD" id="cd02080">
    <property type="entry name" value="P-type_ATPase_cation"/>
    <property type="match status" value="1"/>
</dbReference>
<feature type="transmembrane region" description="Helical" evidence="12">
    <location>
        <begin position="827"/>
        <end position="845"/>
    </location>
</feature>
<dbReference type="InterPro" id="IPR023298">
    <property type="entry name" value="ATPase_P-typ_TM_dom_sf"/>
</dbReference>
<dbReference type="GO" id="GO:1990573">
    <property type="term" value="P:potassium ion import across plasma membrane"/>
    <property type="evidence" value="ECO:0007669"/>
    <property type="project" value="TreeGrafter"/>
</dbReference>
<feature type="transmembrane region" description="Helical" evidence="12">
    <location>
        <begin position="792"/>
        <end position="815"/>
    </location>
</feature>
<dbReference type="SFLD" id="SFLDF00027">
    <property type="entry name" value="p-type_atpase"/>
    <property type="match status" value="1"/>
</dbReference>
<evidence type="ECO:0000256" key="4">
    <source>
        <dbReference type="ARBA" id="ARBA00022553"/>
    </source>
</evidence>
<organism evidence="14 15">
    <name type="scientific">Vreelandella titanicae BH1</name>
    <dbReference type="NCBI Taxonomy" id="1204738"/>
    <lineage>
        <taxon>Bacteria</taxon>
        <taxon>Pseudomonadati</taxon>
        <taxon>Pseudomonadota</taxon>
        <taxon>Gammaproteobacteria</taxon>
        <taxon>Oceanospirillales</taxon>
        <taxon>Halomonadaceae</taxon>
        <taxon>Vreelandella</taxon>
    </lineage>
</organism>
<comment type="caution">
    <text evidence="14">The sequence shown here is derived from an EMBL/GenBank/DDBJ whole genome shotgun (WGS) entry which is preliminary data.</text>
</comment>
<feature type="transmembrane region" description="Helical" evidence="12">
    <location>
        <begin position="79"/>
        <end position="101"/>
    </location>
</feature>
<dbReference type="GO" id="GO:0016887">
    <property type="term" value="F:ATP hydrolysis activity"/>
    <property type="evidence" value="ECO:0007669"/>
    <property type="project" value="InterPro"/>
</dbReference>
<gene>
    <name evidence="14" type="ORF">HALTITAN_0797</name>
</gene>
<dbReference type="PRINTS" id="PR00120">
    <property type="entry name" value="HATPASE"/>
</dbReference>
<dbReference type="PANTHER" id="PTHR43294">
    <property type="entry name" value="SODIUM/POTASSIUM-TRANSPORTING ATPASE SUBUNIT ALPHA"/>
    <property type="match status" value="1"/>
</dbReference>
<dbReference type="GO" id="GO:1902600">
    <property type="term" value="P:proton transmembrane transport"/>
    <property type="evidence" value="ECO:0007669"/>
    <property type="project" value="TreeGrafter"/>
</dbReference>
<evidence type="ECO:0000259" key="13">
    <source>
        <dbReference type="SMART" id="SM00831"/>
    </source>
</evidence>
<dbReference type="FunFam" id="2.70.150.10:FF:000160">
    <property type="entry name" value="Sarcoplasmic/endoplasmic reticulum calcium ATPase 1"/>
    <property type="match status" value="1"/>
</dbReference>
<dbReference type="PRINTS" id="PR00119">
    <property type="entry name" value="CATATPASE"/>
</dbReference>
<feature type="transmembrane region" description="Helical" evidence="12">
    <location>
        <begin position="107"/>
        <end position="126"/>
    </location>
</feature>
<feature type="transmembrane region" description="Helical" evidence="12">
    <location>
        <begin position="857"/>
        <end position="879"/>
    </location>
</feature>
<dbReference type="SMART" id="SM00831">
    <property type="entry name" value="Cation_ATPase_N"/>
    <property type="match status" value="1"/>
</dbReference>
<dbReference type="InterPro" id="IPR059000">
    <property type="entry name" value="ATPase_P-type_domA"/>
</dbReference>
<reference evidence="14 15" key="1">
    <citation type="journal article" date="2013" name="Genome Announc.">
        <title>Draft Genome of the Marine Gammaproteobacterium Halomonas titanicae.</title>
        <authorList>
            <person name="Sanchez-Porro C."/>
            <person name="de la Haba R.R."/>
            <person name="Cruz-Hernandez N."/>
            <person name="Gonzalez J.M."/>
            <person name="Reyes-Guirao C."/>
            <person name="Navarro-Sampedro L."/>
            <person name="Carballo M."/>
            <person name="Ventosa A."/>
        </authorList>
    </citation>
    <scope>NUCLEOTIDE SEQUENCE [LARGE SCALE GENOMIC DNA]</scope>
    <source>
        <strain evidence="14 15">BH1</strain>
    </source>
</reference>
<dbReference type="Gene3D" id="3.40.1110.10">
    <property type="entry name" value="Calcium-transporting ATPase, cytoplasmic domain N"/>
    <property type="match status" value="1"/>
</dbReference>
<dbReference type="InterPro" id="IPR001757">
    <property type="entry name" value="P_typ_ATPase"/>
</dbReference>
<dbReference type="NCBIfam" id="TIGR01494">
    <property type="entry name" value="ATPase_P-type"/>
    <property type="match status" value="2"/>
</dbReference>
<keyword evidence="9" id="KW-1278">Translocase</keyword>
<keyword evidence="5 12" id="KW-0812">Transmembrane</keyword>
<proteinExistence type="inferred from homology"/>
<evidence type="ECO:0000256" key="3">
    <source>
        <dbReference type="ARBA" id="ARBA00022475"/>
    </source>
</evidence>